<dbReference type="EMBL" id="RIBY02001874">
    <property type="protein sequence ID" value="KAH9827496.1"/>
    <property type="molecule type" value="Genomic_DNA"/>
</dbReference>
<evidence type="ECO:0000313" key="3">
    <source>
        <dbReference type="Proteomes" id="UP001138500"/>
    </source>
</evidence>
<keyword evidence="3" id="KW-1185">Reference proteome</keyword>
<reference evidence="2 3" key="1">
    <citation type="journal article" date="2018" name="IMA Fungus">
        <title>IMA Genome-F 10: Nine draft genome sequences of Claviceps purpurea s.lat., including C. arundinis, C. humidiphila, and C. cf. spartinae, pseudomolecules for the pitch canker pathogen Fusarium circinatum, draft genome of Davidsoniella eucalypti, Grosmannia galeiformis, Quambalaria eucalypti, and Teratosphaeria destructans.</title>
        <authorList>
            <person name="Wingfield B.D."/>
            <person name="Liu M."/>
            <person name="Nguyen H.D."/>
            <person name="Lane F.A."/>
            <person name="Morgan S.W."/>
            <person name="De Vos L."/>
            <person name="Wilken P.M."/>
            <person name="Duong T.A."/>
            <person name="Aylward J."/>
            <person name="Coetzee M.P."/>
            <person name="Dadej K."/>
            <person name="De Beer Z.W."/>
            <person name="Findlay W."/>
            <person name="Havenga M."/>
            <person name="Kolarik M."/>
            <person name="Menzies J.G."/>
            <person name="Naidoo K."/>
            <person name="Pochopski O."/>
            <person name="Shoukouhi P."/>
            <person name="Santana Q.C."/>
            <person name="Seifert K.A."/>
            <person name="Soal N."/>
            <person name="Steenkamp E.T."/>
            <person name="Tatham C.T."/>
            <person name="van der Nest M.A."/>
            <person name="Wingfield M.J."/>
        </authorList>
    </citation>
    <scope>NUCLEOTIDE SEQUENCE [LARGE SCALE GENOMIC DNA]</scope>
    <source>
        <strain evidence="2">CMW44962</strain>
    </source>
</reference>
<feature type="compositionally biased region" description="Low complexity" evidence="1">
    <location>
        <begin position="61"/>
        <end position="78"/>
    </location>
</feature>
<dbReference type="Proteomes" id="UP001138500">
    <property type="component" value="Unassembled WGS sequence"/>
</dbReference>
<evidence type="ECO:0000256" key="1">
    <source>
        <dbReference type="SAM" id="MobiDB-lite"/>
    </source>
</evidence>
<comment type="caution">
    <text evidence="2">The sequence shown here is derived from an EMBL/GenBank/DDBJ whole genome shotgun (WGS) entry which is preliminary data.</text>
</comment>
<evidence type="ECO:0000313" key="2">
    <source>
        <dbReference type="EMBL" id="KAH9827496.1"/>
    </source>
</evidence>
<sequence length="96" mass="10335">MAPTTSPIGWPASAAGRTRKACWPSAVCRAPATTPGPGIWRRVPVSIIIIIIIFFTTRAPVSSPFSSPSASAWSPGGSCWRPRLRLRSHPSSRRPQ</sequence>
<gene>
    <name evidence="2" type="ORF">Tdes44962_MAKER09690</name>
</gene>
<dbReference type="AlphaFoldDB" id="A0A9W7W2B4"/>
<proteinExistence type="predicted"/>
<organism evidence="2 3">
    <name type="scientific">Teratosphaeria destructans</name>
    <dbReference type="NCBI Taxonomy" id="418781"/>
    <lineage>
        <taxon>Eukaryota</taxon>
        <taxon>Fungi</taxon>
        <taxon>Dikarya</taxon>
        <taxon>Ascomycota</taxon>
        <taxon>Pezizomycotina</taxon>
        <taxon>Dothideomycetes</taxon>
        <taxon>Dothideomycetidae</taxon>
        <taxon>Mycosphaerellales</taxon>
        <taxon>Teratosphaeriaceae</taxon>
        <taxon>Teratosphaeria</taxon>
    </lineage>
</organism>
<feature type="compositionally biased region" description="Basic residues" evidence="1">
    <location>
        <begin position="82"/>
        <end position="96"/>
    </location>
</feature>
<name>A0A9W7W2B4_9PEZI</name>
<reference evidence="2 3" key="2">
    <citation type="journal article" date="2021" name="Curr. Genet.">
        <title>Genetic response to nitrogen starvation in the aggressive Eucalyptus foliar pathogen Teratosphaeria destructans.</title>
        <authorList>
            <person name="Havenga M."/>
            <person name="Wingfield B.D."/>
            <person name="Wingfield M.J."/>
            <person name="Dreyer L.L."/>
            <person name="Roets F."/>
            <person name="Aylward J."/>
        </authorList>
    </citation>
    <scope>NUCLEOTIDE SEQUENCE [LARGE SCALE GENOMIC DNA]</scope>
    <source>
        <strain evidence="2">CMW44962</strain>
    </source>
</reference>
<protein>
    <submittedName>
        <fullName evidence="2">Uncharacterized protein</fullName>
    </submittedName>
</protein>
<feature type="region of interest" description="Disordered" evidence="1">
    <location>
        <begin position="61"/>
        <end position="96"/>
    </location>
</feature>
<accession>A0A9W7W2B4</accession>